<proteinExistence type="predicted"/>
<dbReference type="Proteomes" id="UP000008632">
    <property type="component" value="Chromosome"/>
</dbReference>
<evidence type="ECO:0000313" key="3">
    <source>
        <dbReference type="Proteomes" id="UP000008632"/>
    </source>
</evidence>
<reference evidence="2 3" key="1">
    <citation type="submission" date="2011-01" db="EMBL/GenBank/DDBJ databases">
        <title>Complete sequence of Pseudoxanthomonas suwonensis 11-1.</title>
        <authorList>
            <consortium name="US DOE Joint Genome Institute"/>
            <person name="Lucas S."/>
            <person name="Copeland A."/>
            <person name="Lapidus A."/>
            <person name="Cheng J.-F."/>
            <person name="Goodwin L."/>
            <person name="Pitluck S."/>
            <person name="Teshima H."/>
            <person name="Detter J.C."/>
            <person name="Han C."/>
            <person name="Tapia R."/>
            <person name="Land M."/>
            <person name="Hauser L."/>
            <person name="Kyrpides N."/>
            <person name="Ivanova N."/>
            <person name="Ovchinnikova G."/>
            <person name="Siebers A.K."/>
            <person name="Allgaier M."/>
            <person name="Thelen M.P."/>
            <person name="Hugenholtz P."/>
            <person name="Gladden J."/>
            <person name="Woyke T."/>
        </authorList>
    </citation>
    <scope>NUCLEOTIDE SEQUENCE [LARGE SCALE GENOMIC DNA]</scope>
    <source>
        <strain evidence="3">11-1</strain>
    </source>
</reference>
<dbReference type="OrthoDB" id="6604337at2"/>
<accession>E6WUF9</accession>
<sequence length="148" mass="15801">MRLLTLNGASLLLGLASACSTGIGDGAGQPAYAIPSGALVLKVSVKRVESTGLHPGCGEGCIPFHHWYRYDAEVERVVVGTWDGSRVQFVHLQHGEYIPAVTDDCHVVLVKASPELEAATGASHVAERILSPRFKLDRQVIRAWGDGS</sequence>
<dbReference type="EMBL" id="CP002446">
    <property type="protein sequence ID" value="ADV27943.1"/>
    <property type="molecule type" value="Genomic_DNA"/>
</dbReference>
<dbReference type="AlphaFoldDB" id="E6WUF9"/>
<dbReference type="PROSITE" id="PS51257">
    <property type="entry name" value="PROKAR_LIPOPROTEIN"/>
    <property type="match status" value="1"/>
</dbReference>
<gene>
    <name evidence="2" type="ordered locus">Psesu_2107</name>
</gene>
<feature type="chain" id="PRO_5003214540" description="Lipoprotein" evidence="1">
    <location>
        <begin position="19"/>
        <end position="148"/>
    </location>
</feature>
<protein>
    <recommendedName>
        <fullName evidence="4">Lipoprotein</fullName>
    </recommendedName>
</protein>
<organism evidence="2 3">
    <name type="scientific">Pseudoxanthomonas suwonensis (strain 11-1)</name>
    <dbReference type="NCBI Taxonomy" id="743721"/>
    <lineage>
        <taxon>Bacteria</taxon>
        <taxon>Pseudomonadati</taxon>
        <taxon>Pseudomonadota</taxon>
        <taxon>Gammaproteobacteria</taxon>
        <taxon>Lysobacterales</taxon>
        <taxon>Lysobacteraceae</taxon>
        <taxon>Pseudoxanthomonas</taxon>
    </lineage>
</organism>
<evidence type="ECO:0008006" key="4">
    <source>
        <dbReference type="Google" id="ProtNLM"/>
    </source>
</evidence>
<keyword evidence="1" id="KW-0732">Signal</keyword>
<dbReference type="HOGENOM" id="CLU_1757305_0_0_6"/>
<dbReference type="KEGG" id="psu:Psesu_2107"/>
<keyword evidence="3" id="KW-1185">Reference proteome</keyword>
<evidence type="ECO:0000313" key="2">
    <source>
        <dbReference type="EMBL" id="ADV27943.1"/>
    </source>
</evidence>
<evidence type="ECO:0000256" key="1">
    <source>
        <dbReference type="SAM" id="SignalP"/>
    </source>
</evidence>
<name>E6WUF9_PSEUU</name>
<feature type="signal peptide" evidence="1">
    <location>
        <begin position="1"/>
        <end position="18"/>
    </location>
</feature>
<dbReference type="RefSeq" id="WP_013535771.1">
    <property type="nucleotide sequence ID" value="NC_014924.1"/>
</dbReference>